<dbReference type="EMBL" id="CAXJRC010000042">
    <property type="protein sequence ID" value="CAL2107867.1"/>
    <property type="molecule type" value="Genomic_DNA"/>
</dbReference>
<sequence>MKKAILETRIHIDNSKINEVTEGILQIKATENLQIDRIEAVIYFEVRGKLASTKEEIDSFTICTHKMLEKEVVEEIPISFELSGDNLPTYKGTNAIFSYKIEVNIEVNEADIDKIERSFFSKVKSLVTADNSFKKGVYFSVKDEKSEYKVVETKVNFSLQFNVVISFLTTLFVGVIYAYFIPEFEEMFIFLGVIIIVTSVFIVAKIVKQSLGVVTMETLNDEDVFLCKIHKPRNFNVTQKKLYYHIIEKVVDSRGTTSSTYTQILYRSPTKEVKNLKQVPIVKFNFPEREGLHSIEYGDVSILWRMYIEGKAPFGITLKYKADFTVEKKR</sequence>
<reference evidence="2 3" key="1">
    <citation type="submission" date="2024-05" db="EMBL/GenBank/DDBJ databases">
        <authorList>
            <person name="Duchaud E."/>
        </authorList>
    </citation>
    <scope>NUCLEOTIDE SEQUENCE [LARGE SCALE GENOMIC DNA]</scope>
    <source>
        <strain evidence="2">Ena-SAMPLE-TAB-13-05-2024-13:56:06:370-140305</strain>
    </source>
</reference>
<dbReference type="RefSeq" id="WP_348739461.1">
    <property type="nucleotide sequence ID" value="NZ_CAXJRC010000042.1"/>
</dbReference>
<gene>
    <name evidence="2" type="ORF">T190115A13A_50109</name>
</gene>
<keyword evidence="1" id="KW-0472">Membrane</keyword>
<organism evidence="2 3">
    <name type="scientific">Tenacibaculum vairaonense</name>
    <dbReference type="NCBI Taxonomy" id="3137860"/>
    <lineage>
        <taxon>Bacteria</taxon>
        <taxon>Pseudomonadati</taxon>
        <taxon>Bacteroidota</taxon>
        <taxon>Flavobacteriia</taxon>
        <taxon>Flavobacteriales</taxon>
        <taxon>Flavobacteriaceae</taxon>
        <taxon>Tenacibaculum</taxon>
    </lineage>
</organism>
<comment type="caution">
    <text evidence="2">The sequence shown here is derived from an EMBL/GenBank/DDBJ whole genome shotgun (WGS) entry which is preliminary data.</text>
</comment>
<accession>A0ABP1FI29</accession>
<proteinExistence type="predicted"/>
<evidence type="ECO:0000313" key="2">
    <source>
        <dbReference type="EMBL" id="CAL2107867.1"/>
    </source>
</evidence>
<feature type="transmembrane region" description="Helical" evidence="1">
    <location>
        <begin position="159"/>
        <end position="181"/>
    </location>
</feature>
<evidence type="ECO:0000256" key="1">
    <source>
        <dbReference type="SAM" id="Phobius"/>
    </source>
</evidence>
<protein>
    <submittedName>
        <fullName evidence="2">Uncharacterized protein</fullName>
    </submittedName>
</protein>
<keyword evidence="1" id="KW-1133">Transmembrane helix</keyword>
<keyword evidence="1" id="KW-0812">Transmembrane</keyword>
<keyword evidence="3" id="KW-1185">Reference proteome</keyword>
<feature type="transmembrane region" description="Helical" evidence="1">
    <location>
        <begin position="187"/>
        <end position="207"/>
    </location>
</feature>
<name>A0ABP1FI29_9FLAO</name>
<evidence type="ECO:0000313" key="3">
    <source>
        <dbReference type="Proteomes" id="UP001497602"/>
    </source>
</evidence>
<dbReference type="Proteomes" id="UP001497602">
    <property type="component" value="Unassembled WGS sequence"/>
</dbReference>